<organism evidence="3">
    <name type="scientific">uncultured Thiotrichaceae bacterium</name>
    <dbReference type="NCBI Taxonomy" id="298394"/>
    <lineage>
        <taxon>Bacteria</taxon>
        <taxon>Pseudomonadati</taxon>
        <taxon>Pseudomonadota</taxon>
        <taxon>Gammaproteobacteria</taxon>
        <taxon>Thiotrichales</taxon>
        <taxon>Thiotrichaceae</taxon>
        <taxon>environmental samples</taxon>
    </lineage>
</organism>
<dbReference type="PANTHER" id="PTHR43236">
    <property type="entry name" value="ANTITOXIN HIGA1"/>
    <property type="match status" value="1"/>
</dbReference>
<name>A0A6S6UDT7_9GAMM</name>
<proteinExistence type="inferred from homology"/>
<dbReference type="PROSITE" id="PS50943">
    <property type="entry name" value="HTH_CROC1"/>
    <property type="match status" value="1"/>
</dbReference>
<evidence type="ECO:0000259" key="2">
    <source>
        <dbReference type="PROSITE" id="PS50943"/>
    </source>
</evidence>
<sequence length="388" mass="44394">MSVGVSSFIGSRLTQARKARGLMSISLAELVNVSQPTISLYEKGTQKPKQETLDSLAVALNVPVSFFLKDYSIDKPERLFYRSMSAATKAARARAEARYEWYLEIIDYLLEFFDFPELNIPDLDVPSDFRECDEKTIECIAEQLRQYWLLGNGPVPNMVQTLESNGIVTWRTLMGTKTLDAFSDFREPHSFVVLSSDKENYFRSRSDAGHELGHLILHRNINKKNLKTTSDFKLLEYQANYFSGAFLLPASSYGSNFKSAPSLEVFRSLKPVWNTSIAMQIMRSKQLGVLDEYQEKRLWINLSRRGWKKGEPLDDTTPVECPNLVQQSIKMLLDEGVKTREQIEMDLRLNPTDIEKLGGLPENYISGLESKIEPKLKYTNSKILPFKR</sequence>
<dbReference type="Pfam" id="PF01381">
    <property type="entry name" value="HTH_3"/>
    <property type="match status" value="1"/>
</dbReference>
<dbReference type="InterPro" id="IPR010359">
    <property type="entry name" value="IrrE_HExxH"/>
</dbReference>
<dbReference type="Gene3D" id="1.10.260.40">
    <property type="entry name" value="lambda repressor-like DNA-binding domains"/>
    <property type="match status" value="1"/>
</dbReference>
<dbReference type="EMBL" id="CACVAY010000124">
    <property type="protein sequence ID" value="CAA6825059.1"/>
    <property type="molecule type" value="Genomic_DNA"/>
</dbReference>
<dbReference type="GO" id="GO:0003677">
    <property type="term" value="F:DNA binding"/>
    <property type="evidence" value="ECO:0007669"/>
    <property type="project" value="InterPro"/>
</dbReference>
<evidence type="ECO:0000256" key="1">
    <source>
        <dbReference type="ARBA" id="ARBA00007227"/>
    </source>
</evidence>
<comment type="similarity">
    <text evidence="1">Belongs to the short-chain fatty acyl-CoA assimilation regulator (ScfR) family.</text>
</comment>
<dbReference type="SUPFAM" id="SSF47413">
    <property type="entry name" value="lambda repressor-like DNA-binding domains"/>
    <property type="match status" value="1"/>
</dbReference>
<dbReference type="SMART" id="SM00530">
    <property type="entry name" value="HTH_XRE"/>
    <property type="match status" value="1"/>
</dbReference>
<feature type="domain" description="HTH cro/C1-type" evidence="2">
    <location>
        <begin position="13"/>
        <end position="67"/>
    </location>
</feature>
<gene>
    <name evidence="3" type="ORF">HELGO_WM23579</name>
</gene>
<dbReference type="CDD" id="cd00093">
    <property type="entry name" value="HTH_XRE"/>
    <property type="match status" value="1"/>
</dbReference>
<dbReference type="Pfam" id="PF06114">
    <property type="entry name" value="Peptidase_M78"/>
    <property type="match status" value="1"/>
</dbReference>
<reference evidence="3" key="1">
    <citation type="submission" date="2020-01" db="EMBL/GenBank/DDBJ databases">
        <authorList>
            <person name="Meier V. D."/>
            <person name="Meier V D."/>
        </authorList>
    </citation>
    <scope>NUCLEOTIDE SEQUENCE</scope>
    <source>
        <strain evidence="3">HLG_WM_MAG_07</strain>
    </source>
</reference>
<accession>A0A6S6UDT7</accession>
<dbReference type="AlphaFoldDB" id="A0A6S6UDT7"/>
<dbReference type="InterPro" id="IPR010982">
    <property type="entry name" value="Lambda_DNA-bd_dom_sf"/>
</dbReference>
<evidence type="ECO:0000313" key="3">
    <source>
        <dbReference type="EMBL" id="CAA6825059.1"/>
    </source>
</evidence>
<dbReference type="PANTHER" id="PTHR43236:SF1">
    <property type="entry name" value="BLL7220 PROTEIN"/>
    <property type="match status" value="1"/>
</dbReference>
<dbReference type="InterPro" id="IPR052345">
    <property type="entry name" value="Rad_response_metalloprotease"/>
</dbReference>
<protein>
    <submittedName>
        <fullName evidence="3">Zn peptidase</fullName>
    </submittedName>
</protein>
<dbReference type="InterPro" id="IPR001387">
    <property type="entry name" value="Cro/C1-type_HTH"/>
</dbReference>